<accession>A0ABU5NIX2</accession>
<protein>
    <submittedName>
        <fullName evidence="1">Uncharacterized protein</fullName>
    </submittedName>
</protein>
<comment type="caution">
    <text evidence="1">The sequence shown here is derived from an EMBL/GenBank/DDBJ whole genome shotgun (WGS) entry which is preliminary data.</text>
</comment>
<sequence length="86" mass="10109">MARHTLIQFCGYLAFLRMLISENKYPVIPILVIDHISKPSDSSNRRAIGIILNEFYKHMNIEDLQIFLFDDEDYNTLSIDPNHQKI</sequence>
<evidence type="ECO:0000313" key="1">
    <source>
        <dbReference type="EMBL" id="MEA0975953.1"/>
    </source>
</evidence>
<dbReference type="Proteomes" id="UP001289615">
    <property type="component" value="Unassembled WGS sequence"/>
</dbReference>
<proteinExistence type="predicted"/>
<gene>
    <name evidence="1" type="ORF">U6C28_06530</name>
</gene>
<dbReference type="RefSeq" id="WP_322611083.1">
    <property type="nucleotide sequence ID" value="NZ_JAXLNX010000006.1"/>
</dbReference>
<keyword evidence="2" id="KW-1185">Reference proteome</keyword>
<reference evidence="1 2" key="1">
    <citation type="submission" date="2023-12" db="EMBL/GenBank/DDBJ databases">
        <title>Genome comparison identifies genes involved in endophytic behavior of Lysinibacillus irui and provides insights into its role as a plant-growth promoting bacterium.</title>
        <authorList>
            <person name="Hilario S."/>
            <person name="Matos I."/>
            <person name="Goncalves M.F.M."/>
            <person name="Pardo C.A."/>
            <person name="Santos M.J."/>
        </authorList>
    </citation>
    <scope>NUCLEOTIDE SEQUENCE [LARGE SCALE GENOMIC DNA]</scope>
    <source>
        <strain evidence="1 2">B3</strain>
    </source>
</reference>
<evidence type="ECO:0000313" key="2">
    <source>
        <dbReference type="Proteomes" id="UP001289615"/>
    </source>
</evidence>
<organism evidence="1 2">
    <name type="scientific">Lysinibacillus irui</name>
    <dbReference type="NCBI Taxonomy" id="2998077"/>
    <lineage>
        <taxon>Bacteria</taxon>
        <taxon>Bacillati</taxon>
        <taxon>Bacillota</taxon>
        <taxon>Bacilli</taxon>
        <taxon>Bacillales</taxon>
        <taxon>Bacillaceae</taxon>
        <taxon>Lysinibacillus</taxon>
    </lineage>
</organism>
<name>A0ABU5NIX2_9BACI</name>
<dbReference type="EMBL" id="JAXUIA010000003">
    <property type="protein sequence ID" value="MEA0975953.1"/>
    <property type="molecule type" value="Genomic_DNA"/>
</dbReference>